<evidence type="ECO:0000313" key="4">
    <source>
        <dbReference type="Proteomes" id="UP000295399"/>
    </source>
</evidence>
<evidence type="ECO:0000313" key="3">
    <source>
        <dbReference type="EMBL" id="TCP34006.1"/>
    </source>
</evidence>
<feature type="transmembrane region" description="Helical" evidence="2">
    <location>
        <begin position="17"/>
        <end position="32"/>
    </location>
</feature>
<keyword evidence="4" id="KW-1185">Reference proteome</keyword>
<gene>
    <name evidence="3" type="ORF">EV659_106166</name>
</gene>
<dbReference type="InParanoid" id="A0A4V2SP99"/>
<organism evidence="3 4">
    <name type="scientific">Rhodothalassium salexigens DSM 2132</name>
    <dbReference type="NCBI Taxonomy" id="1188247"/>
    <lineage>
        <taxon>Bacteria</taxon>
        <taxon>Pseudomonadati</taxon>
        <taxon>Pseudomonadota</taxon>
        <taxon>Alphaproteobacteria</taxon>
        <taxon>Rhodothalassiales</taxon>
        <taxon>Rhodothalassiaceae</taxon>
        <taxon>Rhodothalassium</taxon>
    </lineage>
</organism>
<comment type="caution">
    <text evidence="3">The sequence shown here is derived from an EMBL/GenBank/DDBJ whole genome shotgun (WGS) entry which is preliminary data.</text>
</comment>
<evidence type="ECO:0000256" key="1">
    <source>
        <dbReference type="SAM" id="MobiDB-lite"/>
    </source>
</evidence>
<protein>
    <submittedName>
        <fullName evidence="3">LydA family holin superfamily III</fullName>
    </submittedName>
</protein>
<feature type="transmembrane region" description="Helical" evidence="2">
    <location>
        <begin position="53"/>
        <end position="72"/>
    </location>
</feature>
<dbReference type="EMBL" id="SLXO01000006">
    <property type="protein sequence ID" value="TCP34006.1"/>
    <property type="molecule type" value="Genomic_DNA"/>
</dbReference>
<accession>A0A4V2SP99</accession>
<keyword evidence="2" id="KW-0812">Transmembrane</keyword>
<feature type="compositionally biased region" description="Basic and acidic residues" evidence="1">
    <location>
        <begin position="114"/>
        <end position="129"/>
    </location>
</feature>
<keyword evidence="2" id="KW-0472">Membrane</keyword>
<reference evidence="3 4" key="1">
    <citation type="submission" date="2019-03" db="EMBL/GenBank/DDBJ databases">
        <title>Genomic Encyclopedia of Type Strains, Phase IV (KMG-IV): sequencing the most valuable type-strain genomes for metagenomic binning, comparative biology and taxonomic classification.</title>
        <authorList>
            <person name="Goeker M."/>
        </authorList>
    </citation>
    <scope>NUCLEOTIDE SEQUENCE [LARGE SCALE GENOMIC DNA]</scope>
    <source>
        <strain evidence="3 4">DSM 2132</strain>
    </source>
</reference>
<proteinExistence type="predicted"/>
<name>A0A4V2SP99_RHOSA</name>
<sequence length="129" mass="13905">MDPVQVLRGLRDAFEPVQWRVVLFTVIGALLVRADEIRRGYRAWRWRDLPLDVVIAVGMGLIASELAAFLALDRSGASVCGAVVGAIGPRVFDQLLWSLIRGVGGPPPAGMDRTGGEPGRRDRSGGGER</sequence>
<evidence type="ECO:0000256" key="2">
    <source>
        <dbReference type="SAM" id="Phobius"/>
    </source>
</evidence>
<dbReference type="Proteomes" id="UP000295399">
    <property type="component" value="Unassembled WGS sequence"/>
</dbReference>
<feature type="region of interest" description="Disordered" evidence="1">
    <location>
        <begin position="104"/>
        <end position="129"/>
    </location>
</feature>
<dbReference type="RefSeq" id="WP_132708668.1">
    <property type="nucleotide sequence ID" value="NZ_JACIGF010000006.1"/>
</dbReference>
<keyword evidence="2" id="KW-1133">Transmembrane helix</keyword>
<dbReference type="AlphaFoldDB" id="A0A4V2SP99"/>